<reference evidence="2 3" key="1">
    <citation type="submission" date="2019-09" db="EMBL/GenBank/DDBJ databases">
        <authorList>
            <person name="Chandra G."/>
            <person name="Truman W A."/>
        </authorList>
    </citation>
    <scope>NUCLEOTIDE SEQUENCE [LARGE SCALE GENOMIC DNA]</scope>
    <source>
        <strain evidence="2">PS833</strain>
    </source>
</reference>
<feature type="transmembrane region" description="Helical" evidence="1">
    <location>
        <begin position="44"/>
        <end position="65"/>
    </location>
</feature>
<dbReference type="AlphaFoldDB" id="A0A5E7ABI1"/>
<sequence>MYMLVIIALVAALVFVSAFAIYFFFLTKKKIASEEHGVEPFSPYLIGMSAVTFAMVILFLFYFFVDDEFSIRNNLGQVGDFVGGLTNPVLSFVGLIVLLRTTLIQTSEARKTTKFMSHQQFESTFFQLLDRLDTYCEVHLRIPSDEKDLTVAKKLGVSLYAKKNEFDDLTTRLQIEKVADHVSKIYARDIHIAFVSRAIRVLRFINNSTLPLKWQTSYAGLFIDTLYPHERIMLANFCFHNQKFPRKLIRKWKIVDSLKTHCFAADVVERYYKRLPAPSARK</sequence>
<organism evidence="2 3">
    <name type="scientific">Pseudomonas fluorescens</name>
    <dbReference type="NCBI Taxonomy" id="294"/>
    <lineage>
        <taxon>Bacteria</taxon>
        <taxon>Pseudomonadati</taxon>
        <taxon>Pseudomonadota</taxon>
        <taxon>Gammaproteobacteria</taxon>
        <taxon>Pseudomonadales</taxon>
        <taxon>Pseudomonadaceae</taxon>
        <taxon>Pseudomonas</taxon>
    </lineage>
</organism>
<evidence type="ECO:0008006" key="4">
    <source>
        <dbReference type="Google" id="ProtNLM"/>
    </source>
</evidence>
<evidence type="ECO:0000313" key="3">
    <source>
        <dbReference type="Proteomes" id="UP000409037"/>
    </source>
</evidence>
<accession>A0A5E7ABI1</accession>
<dbReference type="RefSeq" id="WP_150796614.1">
    <property type="nucleotide sequence ID" value="NZ_CABVHU010000001.1"/>
</dbReference>
<dbReference type="EMBL" id="CABVHU010000001">
    <property type="protein sequence ID" value="VVN75635.1"/>
    <property type="molecule type" value="Genomic_DNA"/>
</dbReference>
<proteinExistence type="predicted"/>
<dbReference type="Proteomes" id="UP000409037">
    <property type="component" value="Unassembled WGS sequence"/>
</dbReference>
<keyword evidence="1" id="KW-1133">Transmembrane helix</keyword>
<dbReference type="OrthoDB" id="6422829at2"/>
<evidence type="ECO:0000256" key="1">
    <source>
        <dbReference type="SAM" id="Phobius"/>
    </source>
</evidence>
<gene>
    <name evidence="2" type="ORF">PS833_00714</name>
</gene>
<name>A0A5E7ABI1_PSEFL</name>
<keyword evidence="1" id="KW-0812">Transmembrane</keyword>
<protein>
    <recommendedName>
        <fullName evidence="4">Phage abortive infection protein</fullName>
    </recommendedName>
</protein>
<evidence type="ECO:0000313" key="2">
    <source>
        <dbReference type="EMBL" id="VVN75635.1"/>
    </source>
</evidence>
<keyword evidence="1" id="KW-0472">Membrane</keyword>